<accession>A0ABS6JCZ5</accession>
<sequence length="91" mass="10363">MILPWSIGGLILYYCLYKIRVIPRWLSIWGILGSTFTLLATLMLMLNIIELVSPVYFILNAPLAFGELILAIFLIVKGFNRPTITFKENEG</sequence>
<feature type="transmembrane region" description="Helical" evidence="1">
    <location>
        <begin position="55"/>
        <end position="76"/>
    </location>
</feature>
<dbReference type="Pfam" id="PF14329">
    <property type="entry name" value="DUF4386"/>
    <property type="match status" value="1"/>
</dbReference>
<evidence type="ECO:0000256" key="1">
    <source>
        <dbReference type="SAM" id="Phobius"/>
    </source>
</evidence>
<name>A0ABS6JCZ5_9BACI</name>
<keyword evidence="1" id="KW-1133">Transmembrane helix</keyword>
<comment type="caution">
    <text evidence="2">The sequence shown here is derived from an EMBL/GenBank/DDBJ whole genome shotgun (WGS) entry which is preliminary data.</text>
</comment>
<dbReference type="InterPro" id="IPR025495">
    <property type="entry name" value="DUF4386"/>
</dbReference>
<dbReference type="Proteomes" id="UP000784880">
    <property type="component" value="Unassembled WGS sequence"/>
</dbReference>
<dbReference type="EMBL" id="JAHQCS010000077">
    <property type="protein sequence ID" value="MBU9711544.1"/>
    <property type="molecule type" value="Genomic_DNA"/>
</dbReference>
<protein>
    <submittedName>
        <fullName evidence="2">DUF4386 domain-containing protein</fullName>
    </submittedName>
</protein>
<evidence type="ECO:0000313" key="2">
    <source>
        <dbReference type="EMBL" id="MBU9711544.1"/>
    </source>
</evidence>
<feature type="transmembrane region" description="Helical" evidence="1">
    <location>
        <begin position="26"/>
        <end position="49"/>
    </location>
</feature>
<proteinExistence type="predicted"/>
<reference evidence="2 3" key="1">
    <citation type="submission" date="2021-06" db="EMBL/GenBank/DDBJ databases">
        <title>Bacillus sp. RD4P76, an endophyte from a halophyte.</title>
        <authorList>
            <person name="Sun J.-Q."/>
        </authorList>
    </citation>
    <scope>NUCLEOTIDE SEQUENCE [LARGE SCALE GENOMIC DNA]</scope>
    <source>
        <strain evidence="2 3">CGMCC 1.15917</strain>
    </source>
</reference>
<organism evidence="2 3">
    <name type="scientific">Evansella tamaricis</name>
    <dbReference type="NCBI Taxonomy" id="2069301"/>
    <lineage>
        <taxon>Bacteria</taxon>
        <taxon>Bacillati</taxon>
        <taxon>Bacillota</taxon>
        <taxon>Bacilli</taxon>
        <taxon>Bacillales</taxon>
        <taxon>Bacillaceae</taxon>
        <taxon>Evansella</taxon>
    </lineage>
</organism>
<keyword evidence="1" id="KW-0472">Membrane</keyword>
<evidence type="ECO:0000313" key="3">
    <source>
        <dbReference type="Proteomes" id="UP000784880"/>
    </source>
</evidence>
<keyword evidence="1" id="KW-0812">Transmembrane</keyword>
<gene>
    <name evidence="2" type="ORF">KS419_07335</name>
</gene>
<keyword evidence="3" id="KW-1185">Reference proteome</keyword>